<accession>A0A0C2X1N5</accession>
<feature type="compositionally biased region" description="Acidic residues" evidence="1">
    <location>
        <begin position="53"/>
        <end position="62"/>
    </location>
</feature>
<feature type="region of interest" description="Disordered" evidence="1">
    <location>
        <begin position="1"/>
        <end position="163"/>
    </location>
</feature>
<protein>
    <submittedName>
        <fullName evidence="2">Uncharacterized protein</fullName>
    </submittedName>
</protein>
<gene>
    <name evidence="2" type="ORF">M378DRAFT_80964</name>
</gene>
<keyword evidence="3" id="KW-1185">Reference proteome</keyword>
<reference evidence="2 3" key="1">
    <citation type="submission" date="2014-04" db="EMBL/GenBank/DDBJ databases">
        <title>Evolutionary Origins and Diversification of the Mycorrhizal Mutualists.</title>
        <authorList>
            <consortium name="DOE Joint Genome Institute"/>
            <consortium name="Mycorrhizal Genomics Consortium"/>
            <person name="Kohler A."/>
            <person name="Kuo A."/>
            <person name="Nagy L.G."/>
            <person name="Floudas D."/>
            <person name="Copeland A."/>
            <person name="Barry K.W."/>
            <person name="Cichocki N."/>
            <person name="Veneault-Fourrey C."/>
            <person name="LaButti K."/>
            <person name="Lindquist E.A."/>
            <person name="Lipzen A."/>
            <person name="Lundell T."/>
            <person name="Morin E."/>
            <person name="Murat C."/>
            <person name="Riley R."/>
            <person name="Ohm R."/>
            <person name="Sun H."/>
            <person name="Tunlid A."/>
            <person name="Henrissat B."/>
            <person name="Grigoriev I.V."/>
            <person name="Hibbett D.S."/>
            <person name="Martin F."/>
        </authorList>
    </citation>
    <scope>NUCLEOTIDE SEQUENCE [LARGE SCALE GENOMIC DNA]</scope>
    <source>
        <strain evidence="2 3">Koide BX008</strain>
    </source>
</reference>
<dbReference type="EMBL" id="KN818268">
    <property type="protein sequence ID" value="KIL62623.1"/>
    <property type="molecule type" value="Genomic_DNA"/>
</dbReference>
<dbReference type="STRING" id="946122.A0A0C2X1N5"/>
<feature type="compositionally biased region" description="Basic residues" evidence="1">
    <location>
        <begin position="25"/>
        <end position="43"/>
    </location>
</feature>
<evidence type="ECO:0000313" key="3">
    <source>
        <dbReference type="Proteomes" id="UP000054549"/>
    </source>
</evidence>
<proteinExistence type="predicted"/>
<dbReference type="HOGENOM" id="CLU_055644_0_0_1"/>
<dbReference type="OrthoDB" id="3259181at2759"/>
<dbReference type="AlphaFoldDB" id="A0A0C2X1N5"/>
<feature type="compositionally biased region" description="Low complexity" evidence="1">
    <location>
        <begin position="63"/>
        <end position="87"/>
    </location>
</feature>
<organism evidence="2 3">
    <name type="scientific">Amanita muscaria (strain Koide BX008)</name>
    <dbReference type="NCBI Taxonomy" id="946122"/>
    <lineage>
        <taxon>Eukaryota</taxon>
        <taxon>Fungi</taxon>
        <taxon>Dikarya</taxon>
        <taxon>Basidiomycota</taxon>
        <taxon>Agaricomycotina</taxon>
        <taxon>Agaricomycetes</taxon>
        <taxon>Agaricomycetidae</taxon>
        <taxon>Agaricales</taxon>
        <taxon>Pluteineae</taxon>
        <taxon>Amanitaceae</taxon>
        <taxon>Amanita</taxon>
    </lineage>
</organism>
<dbReference type="InParanoid" id="A0A0C2X1N5"/>
<dbReference type="Proteomes" id="UP000054549">
    <property type="component" value="Unassembled WGS sequence"/>
</dbReference>
<name>A0A0C2X1N5_AMAMK</name>
<evidence type="ECO:0000313" key="2">
    <source>
        <dbReference type="EMBL" id="KIL62623.1"/>
    </source>
</evidence>
<dbReference type="SUPFAM" id="SSF140996">
    <property type="entry name" value="Hermes dimerisation domain"/>
    <property type="match status" value="1"/>
</dbReference>
<sequence>MRANRGQNMAALIEEENLDEDGKPTKRRTSSRRKSKRKLKPRKSTAAAGPTNDADEDKDDGDYSASDSGGQLNSSSESVGESDVEIVSNDELADMLPSKTAPKTQRTKSGPPKKKSRKAIGEDVEDEASPRNVSVHNRASAEPGTSIPETPANTEGHGKKSKAARRNPVYFFYELVSQNASGQMGDPGDKHYKCYHGNRKILTVTKLMKSNLNGLINHLKTHFPAMHRLYLILKDREESPTPDEIAVASGKKVIDPKSEADYLRRLEDATENIRKAFAVQEAQAAGPWDQDKFERLLTEWIIACDQPFDEVEKEEFIKLMTYARHPAPTVKLPSREGVRRRVMKMGENTIGGIHEMFAVCPSQISAAGAFIVIWVLTIHVGSRGENCIISRRVDLKQSVCIPIHRCSLYYK</sequence>
<evidence type="ECO:0000256" key="1">
    <source>
        <dbReference type="SAM" id="MobiDB-lite"/>
    </source>
</evidence>